<protein>
    <submittedName>
        <fullName evidence="1">YdcH family protein</fullName>
    </submittedName>
</protein>
<organism evidence="1 2">
    <name type="scientific">Pelagibius litoralis</name>
    <dbReference type="NCBI Taxonomy" id="374515"/>
    <lineage>
        <taxon>Bacteria</taxon>
        <taxon>Pseudomonadati</taxon>
        <taxon>Pseudomonadota</taxon>
        <taxon>Alphaproteobacteria</taxon>
        <taxon>Rhodospirillales</taxon>
        <taxon>Rhodovibrionaceae</taxon>
        <taxon>Pelagibius</taxon>
    </lineage>
</organism>
<dbReference type="Gene3D" id="6.10.280.50">
    <property type="match status" value="1"/>
</dbReference>
<dbReference type="RefSeq" id="WP_167225732.1">
    <property type="nucleotide sequence ID" value="NZ_JAAQPH010000010.1"/>
</dbReference>
<dbReference type="Proteomes" id="UP000761264">
    <property type="component" value="Unassembled WGS sequence"/>
</dbReference>
<name>A0A967EYI8_9PROT</name>
<gene>
    <name evidence="1" type="ORF">HBA54_14400</name>
</gene>
<evidence type="ECO:0000313" key="2">
    <source>
        <dbReference type="Proteomes" id="UP000761264"/>
    </source>
</evidence>
<sequence length="86" mass="9844">MPQGVSPRRKTYPGSGVASRFRALLLTHRSLEEKLETELKRPLPDTATLRRLKRRKLTIKDELEAIQRLLEAMRTAGEGRQVVHAI</sequence>
<dbReference type="Pfam" id="PF04325">
    <property type="entry name" value="DUF465"/>
    <property type="match status" value="1"/>
</dbReference>
<dbReference type="InterPro" id="IPR038444">
    <property type="entry name" value="DUF465_sf"/>
</dbReference>
<keyword evidence="2" id="KW-1185">Reference proteome</keyword>
<dbReference type="AlphaFoldDB" id="A0A967EYI8"/>
<evidence type="ECO:0000313" key="1">
    <source>
        <dbReference type="EMBL" id="NIA69791.1"/>
    </source>
</evidence>
<comment type="caution">
    <text evidence="1">The sequence shown here is derived from an EMBL/GenBank/DDBJ whole genome shotgun (WGS) entry which is preliminary data.</text>
</comment>
<dbReference type="InterPro" id="IPR007420">
    <property type="entry name" value="DUF465"/>
</dbReference>
<proteinExistence type="predicted"/>
<reference evidence="1" key="1">
    <citation type="submission" date="2020-03" db="EMBL/GenBank/DDBJ databases">
        <title>Genome of Pelagibius litoralis DSM 21314T.</title>
        <authorList>
            <person name="Wang G."/>
        </authorList>
    </citation>
    <scope>NUCLEOTIDE SEQUENCE</scope>
    <source>
        <strain evidence="1">DSM 21314</strain>
    </source>
</reference>
<dbReference type="EMBL" id="JAAQPH010000010">
    <property type="protein sequence ID" value="NIA69791.1"/>
    <property type="molecule type" value="Genomic_DNA"/>
</dbReference>
<accession>A0A967EYI8</accession>